<feature type="region of interest" description="Disordered" evidence="1">
    <location>
        <begin position="1"/>
        <end position="21"/>
    </location>
</feature>
<dbReference type="Proteomes" id="UP001139384">
    <property type="component" value="Unassembled WGS sequence"/>
</dbReference>
<sequence>MNVAEFPPGMGVDQQEDGRTTAARERLVTGEPGEMMDVDPGMHATDTADICFVISGEVCLALDGGDEEVLRPGDVVVQMGTVHAWRNRSAEPCVVGFAVFGAERDAGA</sequence>
<gene>
    <name evidence="3" type="ORF">L0P92_02935</name>
</gene>
<dbReference type="InterPro" id="IPR047142">
    <property type="entry name" value="OryJ/VirC-like"/>
</dbReference>
<dbReference type="PANTHER" id="PTHR36156">
    <property type="entry name" value="SLR2101 PROTEIN"/>
    <property type="match status" value="1"/>
</dbReference>
<accession>A0A9X1TJ04</accession>
<dbReference type="EMBL" id="JAKEIP010000006">
    <property type="protein sequence ID" value="MCF1592525.1"/>
    <property type="molecule type" value="Genomic_DNA"/>
</dbReference>
<dbReference type="InterPro" id="IPR011051">
    <property type="entry name" value="RmlC_Cupin_sf"/>
</dbReference>
<protein>
    <submittedName>
        <fullName evidence="3">Cupin domain-containing protein</fullName>
    </submittedName>
</protein>
<dbReference type="CDD" id="cd02231">
    <property type="entry name" value="cupin_BLL6423-like"/>
    <property type="match status" value="1"/>
</dbReference>
<evidence type="ECO:0000259" key="2">
    <source>
        <dbReference type="Pfam" id="PF07883"/>
    </source>
</evidence>
<proteinExistence type="predicted"/>
<evidence type="ECO:0000256" key="1">
    <source>
        <dbReference type="SAM" id="MobiDB-lite"/>
    </source>
</evidence>
<dbReference type="AlphaFoldDB" id="A0A9X1TJ04"/>
<name>A0A9X1TJ04_STRM4</name>
<dbReference type="SUPFAM" id="SSF51182">
    <property type="entry name" value="RmlC-like cupins"/>
    <property type="match status" value="1"/>
</dbReference>
<organism evidence="3 4">
    <name type="scientific">Streptomyces muensis</name>
    <dbReference type="NCBI Taxonomy" id="1077944"/>
    <lineage>
        <taxon>Bacteria</taxon>
        <taxon>Bacillati</taxon>
        <taxon>Actinomycetota</taxon>
        <taxon>Actinomycetes</taxon>
        <taxon>Kitasatosporales</taxon>
        <taxon>Streptomycetaceae</taxon>
        <taxon>Streptomyces</taxon>
    </lineage>
</organism>
<comment type="caution">
    <text evidence="3">The sequence shown here is derived from an EMBL/GenBank/DDBJ whole genome shotgun (WGS) entry which is preliminary data.</text>
</comment>
<dbReference type="Gene3D" id="2.60.120.10">
    <property type="entry name" value="Jelly Rolls"/>
    <property type="match status" value="1"/>
</dbReference>
<evidence type="ECO:0000313" key="4">
    <source>
        <dbReference type="Proteomes" id="UP001139384"/>
    </source>
</evidence>
<dbReference type="Pfam" id="PF07883">
    <property type="entry name" value="Cupin_2"/>
    <property type="match status" value="1"/>
</dbReference>
<dbReference type="InterPro" id="IPR014710">
    <property type="entry name" value="RmlC-like_jellyroll"/>
</dbReference>
<keyword evidence="4" id="KW-1185">Reference proteome</keyword>
<dbReference type="RefSeq" id="WP_234760828.1">
    <property type="nucleotide sequence ID" value="NZ_JAKEIP010000006.1"/>
</dbReference>
<evidence type="ECO:0000313" key="3">
    <source>
        <dbReference type="EMBL" id="MCF1592525.1"/>
    </source>
</evidence>
<feature type="domain" description="Cupin type-2" evidence="2">
    <location>
        <begin position="31"/>
        <end position="95"/>
    </location>
</feature>
<dbReference type="PANTHER" id="PTHR36156:SF2">
    <property type="entry name" value="CUPIN TYPE-2 DOMAIN-CONTAINING PROTEIN"/>
    <property type="match status" value="1"/>
</dbReference>
<reference evidence="3" key="1">
    <citation type="submission" date="2022-01" db="EMBL/GenBank/DDBJ databases">
        <title>Draft Genome Sequences of Seven Type Strains of the Genus Streptomyces.</title>
        <authorList>
            <person name="Aziz S."/>
            <person name="Coretto E."/>
            <person name="Chronakova A."/>
            <person name="Sproer C."/>
            <person name="Huber K."/>
            <person name="Nouioui I."/>
            <person name="Gross H."/>
        </authorList>
    </citation>
    <scope>NUCLEOTIDE SEQUENCE</scope>
    <source>
        <strain evidence="3">DSM 103493</strain>
    </source>
</reference>
<dbReference type="InterPro" id="IPR013096">
    <property type="entry name" value="Cupin_2"/>
</dbReference>